<accession>A0ACC7MIW3</accession>
<sequence>MNSNTGYVRAARDSDIPIIEAWLPKDESVPSLAVNWKLTKKVYQERGMLVWEDATTEIPVAYFWGSLHSHDSVLEIHPVYRRRGIGRAFVEHLIDRSREQGEPLLEIECAPETSKEFWMAMGFDVREHGWSMYGPQLIGQKILRLPRELPEGPQIPVTVAFLPESAAYDDSIVTPLVKHALVGAVGRSGGIALNERVAYFDLDDGKDLVIEIVVAGKRVYRGKAKHQGAKAIGVAPCKRGFAVDTLYFGRDALGSFIDE</sequence>
<evidence type="ECO:0000313" key="2">
    <source>
        <dbReference type="Proteomes" id="UP001168096"/>
    </source>
</evidence>
<dbReference type="EC" id="2.3.-.-" evidence="1"/>
<gene>
    <name evidence="1" type="ORF">QPK29_027090</name>
</gene>
<organism evidence="1 2">
    <name type="scientific">Massilia orientalis</name>
    <dbReference type="NCBI Taxonomy" id="3050128"/>
    <lineage>
        <taxon>Bacteria</taxon>
        <taxon>Pseudomonadati</taxon>
        <taxon>Pseudomonadota</taxon>
        <taxon>Betaproteobacteria</taxon>
        <taxon>Burkholderiales</taxon>
        <taxon>Oxalobacteraceae</taxon>
        <taxon>Telluria group</taxon>
        <taxon>Massilia</taxon>
    </lineage>
</organism>
<protein>
    <submittedName>
        <fullName evidence="1">GNAT family N-acetyltransferase</fullName>
        <ecNumber evidence="1">2.3.-.-</ecNumber>
    </submittedName>
</protein>
<name>A0ACC7MIW3_9BURK</name>
<proteinExistence type="predicted"/>
<reference evidence="1" key="1">
    <citation type="submission" date="2024-11" db="EMBL/GenBank/DDBJ databases">
        <title>Description of Massilia orientalis sp. nov., isolated from rhizosphere soil of Ageratina adenophora.</title>
        <authorList>
            <person name="Wang Y."/>
        </authorList>
    </citation>
    <scope>NUCLEOTIDE SEQUENCE</scope>
    <source>
        <strain evidence="1">YIM B02787</strain>
    </source>
</reference>
<comment type="caution">
    <text evidence="1">The sequence shown here is derived from an EMBL/GenBank/DDBJ whole genome shotgun (WGS) entry which is preliminary data.</text>
</comment>
<evidence type="ECO:0000313" key="1">
    <source>
        <dbReference type="EMBL" id="MFJ1471403.1"/>
    </source>
</evidence>
<keyword evidence="2" id="KW-1185">Reference proteome</keyword>
<keyword evidence="1" id="KW-0808">Transferase</keyword>
<dbReference type="EMBL" id="JASNRB020000021">
    <property type="protein sequence ID" value="MFJ1471403.1"/>
    <property type="molecule type" value="Genomic_DNA"/>
</dbReference>
<keyword evidence="1" id="KW-0012">Acyltransferase</keyword>
<dbReference type="Proteomes" id="UP001168096">
    <property type="component" value="Unassembled WGS sequence"/>
</dbReference>